<reference evidence="2" key="1">
    <citation type="journal article" date="2020" name="mSystems">
        <title>Genome- and Community-Level Interaction Insights into Carbon Utilization and Element Cycling Functions of Hydrothermarchaeota in Hydrothermal Sediment.</title>
        <authorList>
            <person name="Zhou Z."/>
            <person name="Liu Y."/>
            <person name="Xu W."/>
            <person name="Pan J."/>
            <person name="Luo Z.H."/>
            <person name="Li M."/>
        </authorList>
    </citation>
    <scope>NUCLEOTIDE SEQUENCE</scope>
    <source>
        <strain evidence="2">SpSt-1183</strain>
    </source>
</reference>
<evidence type="ECO:0000313" key="2">
    <source>
        <dbReference type="EMBL" id="HDS63155.1"/>
    </source>
</evidence>
<keyword evidence="1" id="KW-0472">Membrane</keyword>
<keyword evidence="1" id="KW-0812">Transmembrane</keyword>
<name>A0A831PSD7_9EURY</name>
<dbReference type="AlphaFoldDB" id="A0A831PSD7"/>
<dbReference type="Proteomes" id="UP000885648">
    <property type="component" value="Unassembled WGS sequence"/>
</dbReference>
<feature type="transmembrane region" description="Helical" evidence="1">
    <location>
        <begin position="25"/>
        <end position="45"/>
    </location>
</feature>
<keyword evidence="1" id="KW-1133">Transmembrane helix</keyword>
<comment type="caution">
    <text evidence="2">The sequence shown here is derived from an EMBL/GenBank/DDBJ whole genome shotgun (WGS) entry which is preliminary data.</text>
</comment>
<organism evidence="2">
    <name type="scientific">Methanofollis liminatans</name>
    <dbReference type="NCBI Taxonomy" id="2201"/>
    <lineage>
        <taxon>Archaea</taxon>
        <taxon>Methanobacteriati</taxon>
        <taxon>Methanobacteriota</taxon>
        <taxon>Stenosarchaea group</taxon>
        <taxon>Methanomicrobia</taxon>
        <taxon>Methanomicrobiales</taxon>
        <taxon>Methanomicrobiaceae</taxon>
        <taxon>Methanofollis</taxon>
    </lineage>
</organism>
<evidence type="ECO:0000256" key="1">
    <source>
        <dbReference type="SAM" id="Phobius"/>
    </source>
</evidence>
<feature type="non-terminal residue" evidence="2">
    <location>
        <position position="1"/>
    </location>
</feature>
<protein>
    <submittedName>
        <fullName evidence="2">Transporter</fullName>
    </submittedName>
</protein>
<accession>A0A831PSD7</accession>
<gene>
    <name evidence="2" type="ORF">ENN52_03310</name>
</gene>
<dbReference type="EMBL" id="DSBY01000140">
    <property type="protein sequence ID" value="HDS63155.1"/>
    <property type="molecule type" value="Genomic_DNA"/>
</dbReference>
<sequence length="47" mass="5065">SANVVVIGIAEREGVSISFVEFMKMGMLILFVTVGVGVGMLLLFFGW</sequence>
<proteinExistence type="predicted"/>